<dbReference type="EMBL" id="HBFP01013802">
    <property type="protein sequence ID" value="CAD8825583.1"/>
    <property type="molecule type" value="Transcribed_RNA"/>
</dbReference>
<dbReference type="Gene3D" id="1.25.40.420">
    <property type="match status" value="1"/>
</dbReference>
<feature type="compositionally biased region" description="Low complexity" evidence="1">
    <location>
        <begin position="17"/>
        <end position="32"/>
    </location>
</feature>
<dbReference type="AlphaFoldDB" id="A0A7S0ZLG5"/>
<evidence type="ECO:0000256" key="1">
    <source>
        <dbReference type="SAM" id="MobiDB-lite"/>
    </source>
</evidence>
<proteinExistence type="predicted"/>
<evidence type="ECO:0008006" key="3">
    <source>
        <dbReference type="Google" id="ProtNLM"/>
    </source>
</evidence>
<name>A0A7S0ZLG5_9RHOD</name>
<accession>A0A7S0ZLG5</accession>
<feature type="compositionally biased region" description="Polar residues" evidence="1">
    <location>
        <begin position="33"/>
        <end position="48"/>
    </location>
</feature>
<gene>
    <name evidence="2" type="ORF">TOLI1172_LOCUS9983</name>
</gene>
<sequence>MQRRVKSVLNVGDGVNSLQQSRRSELSSVSSSIRKTSNAENSNDGTHHIQSSVSVLSLNTSKHLPPRPAPHDVDLKPDFIIKQIEILAKIKHENSKLTKHSLKVDEQRLLLEIQENTSEILDDPTALSLSFNGLSIIVQSSILNISEDELWHFLLLWARNKAKVQSELFALWTAAERTALKKLLQPFLAQHYLRILDISVDLFVNEIEALDLVSEFDQLFKFRFEALFAEYNDELPRYQAMSRVISDHFSEDPYDETEFLVRVRQRMEVFESDHPHLQDYEEDCRVECPAWATHVIITFDSRSALAPGADVIFYNTSTFTRSNAIGSLASFEYHVSRKVLVLQVEGEFWFEFTSSEETKFGRQWGYRFTCVPIRSSVVA</sequence>
<protein>
    <recommendedName>
        <fullName evidence="3">BACK domain-containing protein</fullName>
    </recommendedName>
</protein>
<feature type="region of interest" description="Disordered" evidence="1">
    <location>
        <begin position="16"/>
        <end position="48"/>
    </location>
</feature>
<reference evidence="2" key="1">
    <citation type="submission" date="2021-01" db="EMBL/GenBank/DDBJ databases">
        <authorList>
            <person name="Corre E."/>
            <person name="Pelletier E."/>
            <person name="Niang G."/>
            <person name="Scheremetjew M."/>
            <person name="Finn R."/>
            <person name="Kale V."/>
            <person name="Holt S."/>
            <person name="Cochrane G."/>
            <person name="Meng A."/>
            <person name="Brown T."/>
            <person name="Cohen L."/>
        </authorList>
    </citation>
    <scope>NUCLEOTIDE SEQUENCE</scope>
    <source>
        <strain evidence="2">CCMP3278</strain>
    </source>
</reference>
<evidence type="ECO:0000313" key="2">
    <source>
        <dbReference type="EMBL" id="CAD8825583.1"/>
    </source>
</evidence>
<organism evidence="2">
    <name type="scientific">Timspurckia oligopyrenoides</name>
    <dbReference type="NCBI Taxonomy" id="708627"/>
    <lineage>
        <taxon>Eukaryota</taxon>
        <taxon>Rhodophyta</taxon>
        <taxon>Bangiophyceae</taxon>
        <taxon>Porphyridiales</taxon>
        <taxon>Porphyridiaceae</taxon>
        <taxon>Timspurckia</taxon>
    </lineage>
</organism>